<name>A0A8S9TR04_PHYIN</name>
<proteinExistence type="predicted"/>
<dbReference type="Proteomes" id="UP000704712">
    <property type="component" value="Unassembled WGS sequence"/>
</dbReference>
<comment type="caution">
    <text evidence="1">The sequence shown here is derived from an EMBL/GenBank/DDBJ whole genome shotgun (WGS) entry which is preliminary data.</text>
</comment>
<accession>A0A8S9TR04</accession>
<evidence type="ECO:0000313" key="1">
    <source>
        <dbReference type="EMBL" id="KAF4131061.1"/>
    </source>
</evidence>
<dbReference type="EMBL" id="JAACNO010002749">
    <property type="protein sequence ID" value="KAF4131061.1"/>
    <property type="molecule type" value="Genomic_DNA"/>
</dbReference>
<sequence length="290" mass="33134">MDLASVNQLADRADVNSIQIKRQEMRARLHVVHARLGRPILDAAYRPIASDADLQQEEQHIHTAYGIDAYSTGSQQDETNGNEVWSMPTRYARPAYGDLVQNTYFRLLRASKSVSMDEEDVPLADLIAAANLEAFSKWGVLFRETFQIPLTKRRGSRPTDITKWLLKDHQALRQLFAFLPYPEHEAKNWALAHLIKWGELELHNERLAAIQRLAGDDTFDASPRKYCEEWLTAYLECGDDSVAASDLVVSPERWARLAQRILDSYCRAQPEGLPHTEWCLLHVMSYVVSD</sequence>
<protein>
    <submittedName>
        <fullName evidence="1">Uncharacterized protein</fullName>
    </submittedName>
</protein>
<gene>
    <name evidence="1" type="ORF">GN958_ATG19696</name>
</gene>
<evidence type="ECO:0000313" key="2">
    <source>
        <dbReference type="Proteomes" id="UP000704712"/>
    </source>
</evidence>
<dbReference type="AlphaFoldDB" id="A0A8S9TR04"/>
<organism evidence="1 2">
    <name type="scientific">Phytophthora infestans</name>
    <name type="common">Potato late blight agent</name>
    <name type="synonym">Botrytis infestans</name>
    <dbReference type="NCBI Taxonomy" id="4787"/>
    <lineage>
        <taxon>Eukaryota</taxon>
        <taxon>Sar</taxon>
        <taxon>Stramenopiles</taxon>
        <taxon>Oomycota</taxon>
        <taxon>Peronosporomycetes</taxon>
        <taxon>Peronosporales</taxon>
        <taxon>Peronosporaceae</taxon>
        <taxon>Phytophthora</taxon>
    </lineage>
</organism>
<reference evidence="1" key="1">
    <citation type="submission" date="2020-03" db="EMBL/GenBank/DDBJ databases">
        <title>Hybrid Assembly of Korean Phytophthora infestans isolates.</title>
        <authorList>
            <person name="Prokchorchik M."/>
            <person name="Lee Y."/>
            <person name="Seo J."/>
            <person name="Cho J.-H."/>
            <person name="Park Y.-E."/>
            <person name="Jang D.-C."/>
            <person name="Im J.-S."/>
            <person name="Choi J.-G."/>
            <person name="Park H.-J."/>
            <person name="Lee G.-B."/>
            <person name="Lee Y.-G."/>
            <person name="Hong S.-Y."/>
            <person name="Cho K."/>
            <person name="Sohn K.H."/>
        </authorList>
    </citation>
    <scope>NUCLEOTIDE SEQUENCE</scope>
    <source>
        <strain evidence="1">KR_2_A2</strain>
    </source>
</reference>